<dbReference type="PROSITE" id="PS51169">
    <property type="entry name" value="CHORISMATE_MUT_3"/>
    <property type="match status" value="1"/>
</dbReference>
<dbReference type="NCBIfam" id="TIGR01802">
    <property type="entry name" value="CM_pl-yst"/>
    <property type="match status" value="1"/>
</dbReference>
<dbReference type="InterPro" id="IPR037039">
    <property type="entry name" value="CM_AroQ_sf_eucaryotic"/>
</dbReference>
<evidence type="ECO:0000256" key="3">
    <source>
        <dbReference type="ARBA" id="ARBA00012404"/>
    </source>
</evidence>
<name>A0A9W8AME6_9FUNG</name>
<dbReference type="Gene3D" id="1.10.590.10">
    <property type="entry name" value="Chorismate mutase, AroQ class superfamily, eukaryotic"/>
    <property type="match status" value="1"/>
</dbReference>
<keyword evidence="9" id="KW-0584">Phenylalanine biosynthesis</keyword>
<dbReference type="OrthoDB" id="191918at2759"/>
<dbReference type="InterPro" id="IPR036263">
    <property type="entry name" value="Chorismate_II_sf"/>
</dbReference>
<dbReference type="EMBL" id="JANBPY010002147">
    <property type="protein sequence ID" value="KAJ1956327.1"/>
    <property type="molecule type" value="Genomic_DNA"/>
</dbReference>
<dbReference type="Proteomes" id="UP001150925">
    <property type="component" value="Unassembled WGS sequence"/>
</dbReference>
<protein>
    <recommendedName>
        <fullName evidence="4 12">Chorismate mutase</fullName>
        <ecNumber evidence="3 12">5.4.99.5</ecNumber>
    </recommendedName>
</protein>
<dbReference type="SUPFAM" id="SSF48600">
    <property type="entry name" value="Chorismate mutase II"/>
    <property type="match status" value="1"/>
</dbReference>
<keyword evidence="6" id="KW-0827">Tyrosine biosynthesis</keyword>
<evidence type="ECO:0000256" key="5">
    <source>
        <dbReference type="ARBA" id="ARBA00022490"/>
    </source>
</evidence>
<accession>A0A9W8AME6</accession>
<dbReference type="PANTHER" id="PTHR21145">
    <property type="entry name" value="CHORISMATE MUTASE"/>
    <property type="match status" value="1"/>
</dbReference>
<evidence type="ECO:0000313" key="16">
    <source>
        <dbReference type="Proteomes" id="UP001150925"/>
    </source>
</evidence>
<comment type="catalytic activity">
    <reaction evidence="11">
        <text>chorismate = prephenate</text>
        <dbReference type="Rhea" id="RHEA:13897"/>
        <dbReference type="ChEBI" id="CHEBI:29748"/>
        <dbReference type="ChEBI" id="CHEBI:29934"/>
        <dbReference type="EC" id="5.4.99.5"/>
    </reaction>
    <physiologicalReaction direction="left-to-right" evidence="11">
        <dbReference type="Rhea" id="RHEA:13898"/>
    </physiologicalReaction>
</comment>
<comment type="caution">
    <text evidence="15">The sequence shown here is derived from an EMBL/GenBank/DDBJ whole genome shotgun (WGS) entry which is preliminary data.</text>
</comment>
<comment type="subcellular location">
    <subcellularLocation>
        <location evidence="1">Cytoplasm</location>
    </subcellularLocation>
</comment>
<sequence length="271" mass="31599">MDLLSHSAKLTLPELRNTLIRLEDTIIFGLIERCQFKHNDIIYQPGAFQFATGYKGSFLQNFLWELEKVHAKVRRYQSPDEYPFFQDLPEPILPPLDYPEILHPNEININDKIYNMYTHDIVPQACAPGDDKNYGSSATRDIECLHALSKRIHYGKFIAEAKFQDPKYHDKYVQLIRSKDNQGIYDLLTNLEVEKKLLRRLHRKAMVYGQDLDEEVPSPYPNDDPPSLHSSFSSLSQPSKINADLVVQLYEQYVIPLTKEVEVEYLLQRLD</sequence>
<proteinExistence type="predicted"/>
<keyword evidence="5" id="KW-0963">Cytoplasm</keyword>
<gene>
    <name evidence="15" type="primary">ARO7</name>
    <name evidence="15" type="ORF">IWQ62_005324</name>
</gene>
<dbReference type="AlphaFoldDB" id="A0A9W8AME6"/>
<keyword evidence="8 12" id="KW-0057">Aromatic amino acid biosynthesis</keyword>
<dbReference type="EC" id="5.4.99.5" evidence="3 12"/>
<reference evidence="15" key="1">
    <citation type="submission" date="2022-07" db="EMBL/GenBank/DDBJ databases">
        <title>Phylogenomic reconstructions and comparative analyses of Kickxellomycotina fungi.</title>
        <authorList>
            <person name="Reynolds N.K."/>
            <person name="Stajich J.E."/>
            <person name="Barry K."/>
            <person name="Grigoriev I.V."/>
            <person name="Crous P."/>
            <person name="Smith M.E."/>
        </authorList>
    </citation>
    <scope>NUCLEOTIDE SEQUENCE</scope>
    <source>
        <strain evidence="15">RSA 1196</strain>
    </source>
</reference>
<dbReference type="PIRSF" id="PIRSF017318">
    <property type="entry name" value="Chor_mut_AroQ_eu"/>
    <property type="match status" value="1"/>
</dbReference>
<evidence type="ECO:0000256" key="11">
    <source>
        <dbReference type="ARBA" id="ARBA00023979"/>
    </source>
</evidence>
<evidence type="ECO:0000256" key="12">
    <source>
        <dbReference type="PIRNR" id="PIRNR017318"/>
    </source>
</evidence>
<dbReference type="InterPro" id="IPR002701">
    <property type="entry name" value="CM_II_prokaryot"/>
</dbReference>
<feature type="compositionally biased region" description="Low complexity" evidence="13">
    <location>
        <begin position="225"/>
        <end position="235"/>
    </location>
</feature>
<keyword evidence="10 12" id="KW-0413">Isomerase</keyword>
<evidence type="ECO:0000256" key="1">
    <source>
        <dbReference type="ARBA" id="ARBA00004496"/>
    </source>
</evidence>
<evidence type="ECO:0000259" key="14">
    <source>
        <dbReference type="Pfam" id="PF01817"/>
    </source>
</evidence>
<feature type="domain" description="Chorismate mutase" evidence="14">
    <location>
        <begin position="136"/>
        <end position="262"/>
    </location>
</feature>
<dbReference type="PANTHER" id="PTHR21145:SF12">
    <property type="entry name" value="CHORISMATE MUTASE"/>
    <property type="match status" value="1"/>
</dbReference>
<evidence type="ECO:0000256" key="6">
    <source>
        <dbReference type="ARBA" id="ARBA00022498"/>
    </source>
</evidence>
<dbReference type="GO" id="GO:0004106">
    <property type="term" value="F:chorismate mutase activity"/>
    <property type="evidence" value="ECO:0007669"/>
    <property type="project" value="UniProtKB-UniRule"/>
</dbReference>
<evidence type="ECO:0000256" key="2">
    <source>
        <dbReference type="ARBA" id="ARBA00004817"/>
    </source>
</evidence>
<dbReference type="InterPro" id="IPR008238">
    <property type="entry name" value="Chorismate_mutase_AroQ_euk"/>
</dbReference>
<evidence type="ECO:0000313" key="15">
    <source>
        <dbReference type="EMBL" id="KAJ1956327.1"/>
    </source>
</evidence>
<evidence type="ECO:0000256" key="13">
    <source>
        <dbReference type="SAM" id="MobiDB-lite"/>
    </source>
</evidence>
<comment type="pathway">
    <text evidence="2">Metabolic intermediate biosynthesis; prephenate biosynthesis; prephenate from chorismate: step 1/1.</text>
</comment>
<dbReference type="GO" id="GO:0009094">
    <property type="term" value="P:L-phenylalanine biosynthetic process"/>
    <property type="evidence" value="ECO:0007669"/>
    <property type="project" value="UniProtKB-KW"/>
</dbReference>
<dbReference type="GO" id="GO:0006571">
    <property type="term" value="P:tyrosine biosynthetic process"/>
    <property type="evidence" value="ECO:0007669"/>
    <property type="project" value="UniProtKB-KW"/>
</dbReference>
<dbReference type="Pfam" id="PF01817">
    <property type="entry name" value="CM_2"/>
    <property type="match status" value="1"/>
</dbReference>
<evidence type="ECO:0000256" key="7">
    <source>
        <dbReference type="ARBA" id="ARBA00022605"/>
    </source>
</evidence>
<organism evidence="15 16">
    <name type="scientific">Dispira parvispora</name>
    <dbReference type="NCBI Taxonomy" id="1520584"/>
    <lineage>
        <taxon>Eukaryota</taxon>
        <taxon>Fungi</taxon>
        <taxon>Fungi incertae sedis</taxon>
        <taxon>Zoopagomycota</taxon>
        <taxon>Kickxellomycotina</taxon>
        <taxon>Dimargaritomycetes</taxon>
        <taxon>Dimargaritales</taxon>
        <taxon>Dimargaritaceae</taxon>
        <taxon>Dispira</taxon>
    </lineage>
</organism>
<dbReference type="GO" id="GO:0005737">
    <property type="term" value="C:cytoplasm"/>
    <property type="evidence" value="ECO:0007669"/>
    <property type="project" value="UniProtKB-SubCell"/>
</dbReference>
<keyword evidence="7 12" id="KW-0028">Amino-acid biosynthesis</keyword>
<evidence type="ECO:0000256" key="8">
    <source>
        <dbReference type="ARBA" id="ARBA00023141"/>
    </source>
</evidence>
<dbReference type="GO" id="GO:0046417">
    <property type="term" value="P:chorismate metabolic process"/>
    <property type="evidence" value="ECO:0007669"/>
    <property type="project" value="InterPro"/>
</dbReference>
<feature type="region of interest" description="Disordered" evidence="13">
    <location>
        <begin position="212"/>
        <end position="235"/>
    </location>
</feature>
<keyword evidence="16" id="KW-1185">Reference proteome</keyword>
<evidence type="ECO:0000256" key="10">
    <source>
        <dbReference type="ARBA" id="ARBA00023235"/>
    </source>
</evidence>
<evidence type="ECO:0000256" key="4">
    <source>
        <dbReference type="ARBA" id="ARBA00020296"/>
    </source>
</evidence>
<evidence type="ECO:0000256" key="9">
    <source>
        <dbReference type="ARBA" id="ARBA00023222"/>
    </source>
</evidence>